<dbReference type="CDD" id="cd06768">
    <property type="entry name" value="PDZ_NHERF-like"/>
    <property type="match status" value="3"/>
</dbReference>
<feature type="domain" description="PDZ" evidence="4">
    <location>
        <begin position="365"/>
        <end position="445"/>
    </location>
</feature>
<keyword evidence="1" id="KW-0677">Repeat</keyword>
<dbReference type="AlphaFoldDB" id="A0A8C5GIG5"/>
<evidence type="ECO:0000256" key="2">
    <source>
        <dbReference type="ARBA" id="ARBA00038110"/>
    </source>
</evidence>
<dbReference type="Ensembl" id="ENSGWIT00000033457.1">
    <property type="protein sequence ID" value="ENSGWIP00000030704.1"/>
    <property type="gene ID" value="ENSGWIG00000015949.1"/>
</dbReference>
<reference evidence="5" key="3">
    <citation type="submission" date="2025-09" db="UniProtKB">
        <authorList>
            <consortium name="Ensembl"/>
        </authorList>
    </citation>
    <scope>IDENTIFICATION</scope>
</reference>
<feature type="domain" description="PDZ" evidence="4">
    <location>
        <begin position="230"/>
        <end position="310"/>
    </location>
</feature>
<name>A0A8C5GIG5_GOUWI</name>
<evidence type="ECO:0000259" key="4">
    <source>
        <dbReference type="PROSITE" id="PS50106"/>
    </source>
</evidence>
<reference evidence="5" key="1">
    <citation type="submission" date="2020-06" db="EMBL/GenBank/DDBJ databases">
        <authorList>
            <consortium name="Wellcome Sanger Institute Data Sharing"/>
        </authorList>
    </citation>
    <scope>NUCLEOTIDE SEQUENCE [LARGE SCALE GENOMIC DNA]</scope>
</reference>
<dbReference type="InterPro" id="IPR051067">
    <property type="entry name" value="NHER"/>
</dbReference>
<comment type="similarity">
    <text evidence="2">Belongs to the NHER family.</text>
</comment>
<dbReference type="SMART" id="SM00228">
    <property type="entry name" value="PDZ"/>
    <property type="match status" value="4"/>
</dbReference>
<dbReference type="CTD" id="5174"/>
<dbReference type="GO" id="GO:0016324">
    <property type="term" value="C:apical plasma membrane"/>
    <property type="evidence" value="ECO:0007669"/>
    <property type="project" value="TreeGrafter"/>
</dbReference>
<dbReference type="OrthoDB" id="10009200at2759"/>
<proteinExistence type="inferred from homology"/>
<dbReference type="InterPro" id="IPR001478">
    <property type="entry name" value="PDZ"/>
</dbReference>
<evidence type="ECO:0000313" key="6">
    <source>
        <dbReference type="Proteomes" id="UP000694680"/>
    </source>
</evidence>
<evidence type="ECO:0000256" key="3">
    <source>
        <dbReference type="SAM" id="MobiDB-lite"/>
    </source>
</evidence>
<evidence type="ECO:0000256" key="1">
    <source>
        <dbReference type="ARBA" id="ARBA00022737"/>
    </source>
</evidence>
<dbReference type="GO" id="GO:0005102">
    <property type="term" value="F:signaling receptor binding"/>
    <property type="evidence" value="ECO:0007669"/>
    <property type="project" value="TreeGrafter"/>
</dbReference>
<dbReference type="PROSITE" id="PS50106">
    <property type="entry name" value="PDZ"/>
    <property type="match status" value="4"/>
</dbReference>
<gene>
    <name evidence="5" type="primary">pdzk1</name>
</gene>
<organism evidence="5 6">
    <name type="scientific">Gouania willdenowi</name>
    <name type="common">Blunt-snouted clingfish</name>
    <name type="synonym">Lepadogaster willdenowi</name>
    <dbReference type="NCBI Taxonomy" id="441366"/>
    <lineage>
        <taxon>Eukaryota</taxon>
        <taxon>Metazoa</taxon>
        <taxon>Chordata</taxon>
        <taxon>Craniata</taxon>
        <taxon>Vertebrata</taxon>
        <taxon>Euteleostomi</taxon>
        <taxon>Actinopterygii</taxon>
        <taxon>Neopterygii</taxon>
        <taxon>Teleostei</taxon>
        <taxon>Neoteleostei</taxon>
        <taxon>Acanthomorphata</taxon>
        <taxon>Ovalentaria</taxon>
        <taxon>Blenniimorphae</taxon>
        <taxon>Blenniiformes</taxon>
        <taxon>Gobiesocoidei</taxon>
        <taxon>Gobiesocidae</taxon>
        <taxon>Gobiesocinae</taxon>
        <taxon>Gouania</taxon>
    </lineage>
</organism>
<dbReference type="Proteomes" id="UP000694680">
    <property type="component" value="Chromosome 21"/>
</dbReference>
<dbReference type="Pfam" id="PF00595">
    <property type="entry name" value="PDZ"/>
    <property type="match status" value="4"/>
</dbReference>
<feature type="domain" description="PDZ" evidence="4">
    <location>
        <begin position="122"/>
        <end position="202"/>
    </location>
</feature>
<dbReference type="SUPFAM" id="SSF50156">
    <property type="entry name" value="PDZ domain-like"/>
    <property type="match status" value="4"/>
</dbReference>
<protein>
    <submittedName>
        <fullName evidence="5">Na(+)/H(+) exchange regulatory cofactor NHE-RF3-like</fullName>
    </submittedName>
</protein>
<reference evidence="5" key="2">
    <citation type="submission" date="2025-08" db="UniProtKB">
        <authorList>
            <consortium name="Ensembl"/>
        </authorList>
    </citation>
    <scope>IDENTIFICATION</scope>
</reference>
<feature type="compositionally biased region" description="Basic and acidic residues" evidence="3">
    <location>
        <begin position="478"/>
        <end position="492"/>
    </location>
</feature>
<dbReference type="GO" id="GO:0043495">
    <property type="term" value="F:protein-membrane adaptor activity"/>
    <property type="evidence" value="ECO:0007669"/>
    <property type="project" value="TreeGrafter"/>
</dbReference>
<dbReference type="PANTHER" id="PTHR14191">
    <property type="entry name" value="PDZ DOMAIN CONTAINING PROTEIN"/>
    <property type="match status" value="1"/>
</dbReference>
<dbReference type="PANTHER" id="PTHR14191:SF6">
    <property type="entry name" value="NA(+)_H(+) EXCHANGE REGULATORY COFACTOR NHE-RF3-RELATED"/>
    <property type="match status" value="1"/>
</dbReference>
<accession>A0A8C5GIG5</accession>
<dbReference type="InterPro" id="IPR036034">
    <property type="entry name" value="PDZ_sf"/>
</dbReference>
<dbReference type="RefSeq" id="XP_028292210.1">
    <property type="nucleotide sequence ID" value="XM_028436409.1"/>
</dbReference>
<dbReference type="GeneID" id="114455276"/>
<evidence type="ECO:0000313" key="5">
    <source>
        <dbReference type="Ensembl" id="ENSGWIP00000030704.1"/>
    </source>
</evidence>
<dbReference type="GO" id="GO:0072659">
    <property type="term" value="P:protein localization to plasma membrane"/>
    <property type="evidence" value="ECO:0007669"/>
    <property type="project" value="TreeGrafter"/>
</dbReference>
<sequence>MDIYRPKVISLTKRPGQSFGFYLRVEHGEQGHLIRCLDMGGQAELAGMKDGDRILRVNGTFVDAMSHSEVVELVRNTGTSVTFHILSESSYKQAKDQGINLSGSQSTLVANGVSKHAKQPKLCYLVKSSTGYGFSIRSSNDKRGLFMTEVSPGGVADRAGVKGNDRLVEVNGDSVENSSHDDVVKIINKSGDSVMFLLVDEETDKNFLNKKTKIEGRLATTKYLPHKPRTVELTKGFDGYGFVLQEEPVKQENFIKDIERGSPAEREGLKEKDRILAVNGKEVEKCSHEEVVDMIKEGGNKCCLLVVDKETDQMYQLGKVSPMLFWEENKETNSPPSYTEAINFPSLSKSSTNVQAQEEMLKPKLCKLEKTPAGFGFHLNGIEGLHGQYIKDVVKGGAADKAGLEDDDVVVEVNGVNVEQSNHNEVVSIIRNSGESLEMLVAAREVYEHLKAKEISITRLLIGETSFAQVHSANTPETSRRERPATPEEHRTSVCSTISEESIDERF</sequence>
<feature type="domain" description="PDZ" evidence="4">
    <location>
        <begin position="8"/>
        <end position="89"/>
    </location>
</feature>
<dbReference type="Gene3D" id="2.30.42.10">
    <property type="match status" value="4"/>
</dbReference>
<keyword evidence="6" id="KW-1185">Reference proteome</keyword>
<feature type="region of interest" description="Disordered" evidence="3">
    <location>
        <begin position="471"/>
        <end position="507"/>
    </location>
</feature>